<proteinExistence type="predicted"/>
<sequence>MIKINKVIKAQRTKLGLTQDKLAAYLDITKPTISKWENGSLMPDIQLLPKLAKLFNMSVDELLDYQDVLTKEDATHLCQQLSKQLTNHSYGTFLTAVRESCHNNNNEYSFLLSIIALLMNHIYYAENEEQRLDTIQFAQTLCDIVEEKSDSDELIKYAKCYRLAFQLYSADYGAIIDTVPDCSIKEGTAFFLADAYAQQGNLAKASSVIQVDMYQSLMLMSQQLQLILVRDLYEEISDIEQRFKALQQGFNTNQLFPYINIGINLSLAMYYYQQTEYEQALEYLEDYCQCYERVVRNCNYQQDYFFNDIDMFLAKMPFGERLNIQNDRVVRDFYRVVADEQRFAELWHNPQFQHIVKRLDFIYRQGTE</sequence>
<evidence type="ECO:0000259" key="2">
    <source>
        <dbReference type="PROSITE" id="PS50943"/>
    </source>
</evidence>
<dbReference type="InterPro" id="IPR001387">
    <property type="entry name" value="Cro/C1-type_HTH"/>
</dbReference>
<dbReference type="PANTHER" id="PTHR46558:SF11">
    <property type="entry name" value="HTH-TYPE TRANSCRIPTIONAL REGULATOR XRE"/>
    <property type="match status" value="1"/>
</dbReference>
<dbReference type="Pfam" id="PF01381">
    <property type="entry name" value="HTH_3"/>
    <property type="match status" value="1"/>
</dbReference>
<protein>
    <submittedName>
        <fullName evidence="3">XRE family transcriptional regulator</fullName>
    </submittedName>
</protein>
<dbReference type="InterPro" id="IPR010982">
    <property type="entry name" value="Lambda_DNA-bd_dom_sf"/>
</dbReference>
<dbReference type="PANTHER" id="PTHR46558">
    <property type="entry name" value="TRACRIPTIONAL REGULATORY PROTEIN-RELATED-RELATED"/>
    <property type="match status" value="1"/>
</dbReference>
<dbReference type="AlphaFoldDB" id="A0A4Q9WBG3"/>
<reference evidence="3 4" key="1">
    <citation type="journal article" date="2019" name="Sci. Transl. Med.">
        <title>Quorum sensing between bacterial species on the skin protects against epidermal injury in atopic dermatitis.</title>
        <authorList>
            <person name="Williams M.R."/>
        </authorList>
    </citation>
    <scope>NUCLEOTIDE SEQUENCE [LARGE SCALE GENOMIC DNA]</scope>
    <source>
        <strain evidence="3 4">E7</strain>
    </source>
</reference>
<evidence type="ECO:0000313" key="3">
    <source>
        <dbReference type="EMBL" id="TBW72641.1"/>
    </source>
</evidence>
<dbReference type="RefSeq" id="WP_002492465.1">
    <property type="nucleotide sequence ID" value="NZ_AP021848.1"/>
</dbReference>
<dbReference type="CDD" id="cd00093">
    <property type="entry name" value="HTH_XRE"/>
    <property type="match status" value="1"/>
</dbReference>
<dbReference type="SUPFAM" id="SSF47413">
    <property type="entry name" value="lambda repressor-like DNA-binding domains"/>
    <property type="match status" value="1"/>
</dbReference>
<dbReference type="GeneID" id="58090972"/>
<dbReference type="Gene3D" id="1.10.260.40">
    <property type="entry name" value="lambda repressor-like DNA-binding domains"/>
    <property type="match status" value="1"/>
</dbReference>
<evidence type="ECO:0000256" key="1">
    <source>
        <dbReference type="ARBA" id="ARBA00023125"/>
    </source>
</evidence>
<accession>A0A4Q9WBG3</accession>
<dbReference type="GO" id="GO:0003677">
    <property type="term" value="F:DNA binding"/>
    <property type="evidence" value="ECO:0007669"/>
    <property type="project" value="UniProtKB-KW"/>
</dbReference>
<gene>
    <name evidence="3" type="ORF">EQ812_06620</name>
</gene>
<dbReference type="EMBL" id="SCHB01000003">
    <property type="protein sequence ID" value="TBW72641.1"/>
    <property type="molecule type" value="Genomic_DNA"/>
</dbReference>
<dbReference type="Proteomes" id="UP000293637">
    <property type="component" value="Unassembled WGS sequence"/>
</dbReference>
<comment type="caution">
    <text evidence="3">The sequence shown here is derived from an EMBL/GenBank/DDBJ whole genome shotgun (WGS) entry which is preliminary data.</text>
</comment>
<organism evidence="3 4">
    <name type="scientific">Staphylococcus lugdunensis</name>
    <dbReference type="NCBI Taxonomy" id="28035"/>
    <lineage>
        <taxon>Bacteria</taxon>
        <taxon>Bacillati</taxon>
        <taxon>Bacillota</taxon>
        <taxon>Bacilli</taxon>
        <taxon>Bacillales</taxon>
        <taxon>Staphylococcaceae</taxon>
        <taxon>Staphylococcus</taxon>
    </lineage>
</organism>
<name>A0A4Q9WBG3_STALU</name>
<keyword evidence="1" id="KW-0238">DNA-binding</keyword>
<feature type="domain" description="HTH cro/C1-type" evidence="2">
    <location>
        <begin position="8"/>
        <end position="62"/>
    </location>
</feature>
<dbReference type="SMART" id="SM00530">
    <property type="entry name" value="HTH_XRE"/>
    <property type="match status" value="1"/>
</dbReference>
<dbReference type="PROSITE" id="PS50943">
    <property type="entry name" value="HTH_CROC1"/>
    <property type="match status" value="1"/>
</dbReference>
<evidence type="ECO:0000313" key="4">
    <source>
        <dbReference type="Proteomes" id="UP000293637"/>
    </source>
</evidence>